<gene>
    <name evidence="1" type="ORF">BDBG_16733</name>
</gene>
<protein>
    <submittedName>
        <fullName evidence="1">Uncharacterized protein</fullName>
    </submittedName>
</protein>
<sequence length="107" mass="12081">MLTNSTFRIALSYCPLLHCTKPGPCTPDTVGLHSLSMGCLSLVTVVEAISFTYKYDMNRSRQREFHTLLLNASKAVQLCQKWIRGARKCEYICFSISSTGYMYNSNP</sequence>
<keyword evidence="2" id="KW-1185">Reference proteome</keyword>
<dbReference type="AlphaFoldDB" id="A0A179UG98"/>
<accession>A0A179UG98</accession>
<dbReference type="RefSeq" id="XP_031577464.1">
    <property type="nucleotide sequence ID" value="XM_031724619.1"/>
</dbReference>
<dbReference type="VEuPathDB" id="FungiDB:BDBG_16733"/>
<organism evidence="1 2">
    <name type="scientific">Blastomyces gilchristii (strain SLH14081)</name>
    <name type="common">Blastomyces dermatitidis</name>
    <dbReference type="NCBI Taxonomy" id="559298"/>
    <lineage>
        <taxon>Eukaryota</taxon>
        <taxon>Fungi</taxon>
        <taxon>Dikarya</taxon>
        <taxon>Ascomycota</taxon>
        <taxon>Pezizomycotina</taxon>
        <taxon>Eurotiomycetes</taxon>
        <taxon>Eurotiomycetidae</taxon>
        <taxon>Onygenales</taxon>
        <taxon>Ajellomycetaceae</taxon>
        <taxon>Blastomyces</taxon>
    </lineage>
</organism>
<dbReference type="EMBL" id="GG657451">
    <property type="protein sequence ID" value="OAT06870.1"/>
    <property type="molecule type" value="Genomic_DNA"/>
</dbReference>
<reference evidence="2" key="1">
    <citation type="journal article" date="2015" name="PLoS Genet.">
        <title>The dynamic genome and transcriptome of the human fungal pathogen Blastomyces and close relative Emmonsia.</title>
        <authorList>
            <person name="Munoz J.F."/>
            <person name="Gauthier G.M."/>
            <person name="Desjardins C.A."/>
            <person name="Gallo J.E."/>
            <person name="Holder J."/>
            <person name="Sullivan T.D."/>
            <person name="Marty A.J."/>
            <person name="Carmen J.C."/>
            <person name="Chen Z."/>
            <person name="Ding L."/>
            <person name="Gujja S."/>
            <person name="Magrini V."/>
            <person name="Misas E."/>
            <person name="Mitreva M."/>
            <person name="Priest M."/>
            <person name="Saif S."/>
            <person name="Whiston E.A."/>
            <person name="Young S."/>
            <person name="Zeng Q."/>
            <person name="Goldman W.E."/>
            <person name="Mardis E.R."/>
            <person name="Taylor J.W."/>
            <person name="McEwen J.G."/>
            <person name="Clay O.K."/>
            <person name="Klein B.S."/>
            <person name="Cuomo C.A."/>
        </authorList>
    </citation>
    <scope>NUCLEOTIDE SEQUENCE [LARGE SCALE GENOMIC DNA]</scope>
    <source>
        <strain evidence="2">SLH14081</strain>
    </source>
</reference>
<evidence type="ECO:0000313" key="2">
    <source>
        <dbReference type="Proteomes" id="UP000002038"/>
    </source>
</evidence>
<dbReference type="KEGG" id="bgh:BDBG_16733"/>
<name>A0A179UG98_BLAGS</name>
<proteinExistence type="predicted"/>
<dbReference type="Proteomes" id="UP000002038">
    <property type="component" value="Unassembled WGS sequence"/>
</dbReference>
<evidence type="ECO:0000313" key="1">
    <source>
        <dbReference type="EMBL" id="OAT06870.1"/>
    </source>
</evidence>
<dbReference type="GeneID" id="42528752"/>